<feature type="region of interest" description="Disordered" evidence="1">
    <location>
        <begin position="376"/>
        <end position="453"/>
    </location>
</feature>
<dbReference type="AlphaFoldDB" id="A0A7S1XDU1"/>
<gene>
    <name evidence="2" type="ORF">CCAE0312_LOCUS3927</name>
</gene>
<accession>A0A7S1XDU1</accession>
<evidence type="ECO:0000313" key="2">
    <source>
        <dbReference type="EMBL" id="CAD9231846.1"/>
    </source>
</evidence>
<sequence length="453" mass="49983">MENAAGVYSLCRLVRALVLDENVTDVRYCSVDEVVPIDRNARAVWIQPCTMENVLSLLGCKKMLIRKVLDAIFLGSSAHVVVAGRGWIENLVLGRLQRSGVVYPGISGDLAAAIDTHLGHNPLVVLLGGTSGCGKSTLASLLARRLGISSVVSTDSVRNAMRAFLDPDTADGRVLQMSTYNAVDGLDRDEEISVDRKSSSAEVLPSMTSTRAVTEAYLRQCDLVAPHIVRVVTSHVQRQQSVIIEGVHLSIRTMLLLMQSYPEACLPFLIHIRSAEKHRHRFAVRAKYMDIQPNANKYVQHQRNIRVIQEYLCHKAEKYGVPMISNSNADKALANLHLTIFAYIRSRRSRLGFDQTGVLNCAVRLVEPPWDVKEPLSGVRKYSSSTKSHTTRAVRFSSHANRESPELDDSAGSRSRPSRGNTSSGSEEDPLSCPSLGSEEQSEDGMRWPMPLP</sequence>
<evidence type="ECO:0000256" key="1">
    <source>
        <dbReference type="SAM" id="MobiDB-lite"/>
    </source>
</evidence>
<organism evidence="2">
    <name type="scientific">Compsopogon caeruleus</name>
    <dbReference type="NCBI Taxonomy" id="31354"/>
    <lineage>
        <taxon>Eukaryota</taxon>
        <taxon>Rhodophyta</taxon>
        <taxon>Compsopogonophyceae</taxon>
        <taxon>Compsopogonales</taxon>
        <taxon>Compsopogonaceae</taxon>
        <taxon>Compsopogon</taxon>
    </lineage>
</organism>
<dbReference type="PANTHER" id="PTHR33477:SF3">
    <property type="entry name" value="P-LOOP NTPASE DOMAIN-CONTAINING PROTEIN LPA1 HOMOLOG 1"/>
    <property type="match status" value="1"/>
</dbReference>
<evidence type="ECO:0008006" key="3">
    <source>
        <dbReference type="Google" id="ProtNLM"/>
    </source>
</evidence>
<proteinExistence type="predicted"/>
<dbReference type="Gene3D" id="3.40.50.300">
    <property type="entry name" value="P-loop containing nucleotide triphosphate hydrolases"/>
    <property type="match status" value="1"/>
</dbReference>
<dbReference type="SUPFAM" id="SSF52540">
    <property type="entry name" value="P-loop containing nucleoside triphosphate hydrolases"/>
    <property type="match status" value="1"/>
</dbReference>
<dbReference type="InterPro" id="IPR027417">
    <property type="entry name" value="P-loop_NTPase"/>
</dbReference>
<name>A0A7S1XDU1_9RHOD</name>
<reference evidence="2" key="1">
    <citation type="submission" date="2021-01" db="EMBL/GenBank/DDBJ databases">
        <authorList>
            <person name="Corre E."/>
            <person name="Pelletier E."/>
            <person name="Niang G."/>
            <person name="Scheremetjew M."/>
            <person name="Finn R."/>
            <person name="Kale V."/>
            <person name="Holt S."/>
            <person name="Cochrane G."/>
            <person name="Meng A."/>
            <person name="Brown T."/>
            <person name="Cohen L."/>
        </authorList>
    </citation>
    <scope>NUCLEOTIDE SEQUENCE</scope>
    <source>
        <strain evidence="2">SAG 36.94</strain>
    </source>
</reference>
<feature type="compositionally biased region" description="Polar residues" evidence="1">
    <location>
        <begin position="412"/>
        <end position="425"/>
    </location>
</feature>
<dbReference type="EMBL" id="HBGH01007309">
    <property type="protein sequence ID" value="CAD9231846.1"/>
    <property type="molecule type" value="Transcribed_RNA"/>
</dbReference>
<dbReference type="PANTHER" id="PTHR33477">
    <property type="entry name" value="P-LOOP NTPASE DOMAIN-CONTAINING PROTEIN LPA1 HOMOLOG 1"/>
    <property type="match status" value="1"/>
</dbReference>
<dbReference type="Pfam" id="PF13671">
    <property type="entry name" value="AAA_33"/>
    <property type="match status" value="1"/>
</dbReference>
<protein>
    <recommendedName>
        <fullName evidence="3">Zeta toxin domain-containing protein</fullName>
    </recommendedName>
</protein>